<dbReference type="EMBL" id="HG994357">
    <property type="protein sequence ID" value="CAF2120868.1"/>
    <property type="molecule type" value="Genomic_DNA"/>
</dbReference>
<dbReference type="Proteomes" id="UP001295469">
    <property type="component" value="Chromosome A03"/>
</dbReference>
<dbReference type="Gene3D" id="2.20.25.10">
    <property type="match status" value="1"/>
</dbReference>
<comment type="similarity">
    <text evidence="1">Belongs to the peptidase C1 family.</text>
</comment>
<dbReference type="InterPro" id="IPR013201">
    <property type="entry name" value="Prot_inhib_I29"/>
</dbReference>
<evidence type="ECO:0000256" key="14">
    <source>
        <dbReference type="SAM" id="SignalP"/>
    </source>
</evidence>
<keyword evidence="5 12" id="KW-0863">Zinc-finger</keyword>
<dbReference type="PROSITE" id="PS51133">
    <property type="entry name" value="ZF_TFIIS_2"/>
    <property type="match status" value="1"/>
</dbReference>
<dbReference type="PANTHER" id="PTHR12411">
    <property type="entry name" value="CYSTEINE PROTEASE FAMILY C1-RELATED"/>
    <property type="match status" value="1"/>
</dbReference>
<dbReference type="InterPro" id="IPR001222">
    <property type="entry name" value="Znf_TFIIS"/>
</dbReference>
<dbReference type="SMART" id="SM00440">
    <property type="entry name" value="ZnF_C2C2"/>
    <property type="match status" value="1"/>
</dbReference>
<accession>A0A816V2N4</accession>
<organism evidence="16">
    <name type="scientific">Brassica napus</name>
    <name type="common">Rape</name>
    <dbReference type="NCBI Taxonomy" id="3708"/>
    <lineage>
        <taxon>Eukaryota</taxon>
        <taxon>Viridiplantae</taxon>
        <taxon>Streptophyta</taxon>
        <taxon>Embryophyta</taxon>
        <taxon>Tracheophyta</taxon>
        <taxon>Spermatophyta</taxon>
        <taxon>Magnoliopsida</taxon>
        <taxon>eudicotyledons</taxon>
        <taxon>Gunneridae</taxon>
        <taxon>Pentapetalae</taxon>
        <taxon>rosids</taxon>
        <taxon>malvids</taxon>
        <taxon>Brassicales</taxon>
        <taxon>Brassicaceae</taxon>
        <taxon>Brassiceae</taxon>
        <taxon>Brassica</taxon>
    </lineage>
</organism>
<keyword evidence="10 13" id="KW-0804">Transcription</keyword>
<dbReference type="SUPFAM" id="SSF57783">
    <property type="entry name" value="Zinc beta-ribbon"/>
    <property type="match status" value="1"/>
</dbReference>
<evidence type="ECO:0000256" key="10">
    <source>
        <dbReference type="ARBA" id="ARBA00023163"/>
    </source>
</evidence>
<keyword evidence="4 13" id="KW-0479">Metal-binding</keyword>
<dbReference type="GO" id="GO:0008234">
    <property type="term" value="F:cysteine-type peptidase activity"/>
    <property type="evidence" value="ECO:0007669"/>
    <property type="project" value="UniProtKB-KW"/>
</dbReference>
<dbReference type="GO" id="GO:0008270">
    <property type="term" value="F:zinc ion binding"/>
    <property type="evidence" value="ECO:0007669"/>
    <property type="project" value="UniProtKB-KW"/>
</dbReference>
<gene>
    <name evidence="16" type="ORF">DARMORV10_A03P11160.1</name>
</gene>
<dbReference type="PRINTS" id="PR00705">
    <property type="entry name" value="PAPAIN"/>
</dbReference>
<evidence type="ECO:0000256" key="8">
    <source>
        <dbReference type="ARBA" id="ARBA00022833"/>
    </source>
</evidence>
<dbReference type="GO" id="GO:0003676">
    <property type="term" value="F:nucleic acid binding"/>
    <property type="evidence" value="ECO:0007669"/>
    <property type="project" value="InterPro"/>
</dbReference>
<keyword evidence="13" id="KW-0240">DNA-directed RNA polymerase</keyword>
<feature type="chain" id="PRO_5032884735" description="DNA-directed RNA polymerase III subunit RPC10" evidence="14">
    <location>
        <begin position="22"/>
        <end position="494"/>
    </location>
</feature>
<reference evidence="16" key="1">
    <citation type="submission" date="2021-01" db="EMBL/GenBank/DDBJ databases">
        <authorList>
            <consortium name="Genoscope - CEA"/>
            <person name="William W."/>
        </authorList>
    </citation>
    <scope>NUCLEOTIDE SEQUENCE</scope>
</reference>
<evidence type="ECO:0000256" key="4">
    <source>
        <dbReference type="ARBA" id="ARBA00022723"/>
    </source>
</evidence>
<evidence type="ECO:0000256" key="6">
    <source>
        <dbReference type="ARBA" id="ARBA00022801"/>
    </source>
</evidence>
<dbReference type="CDD" id="cd02248">
    <property type="entry name" value="Peptidase_C1A"/>
    <property type="match status" value="1"/>
</dbReference>
<dbReference type="Pfam" id="PF01096">
    <property type="entry name" value="Zn_ribbon_TFIIS"/>
    <property type="match status" value="1"/>
</dbReference>
<evidence type="ECO:0000256" key="11">
    <source>
        <dbReference type="ARBA" id="ARBA00029985"/>
    </source>
</evidence>
<dbReference type="FunFam" id="2.20.25.10:FF:000031">
    <property type="entry name" value="DNA-directed RNA polymerase subunit"/>
    <property type="match status" value="1"/>
</dbReference>
<protein>
    <recommendedName>
        <fullName evidence="2">DNA-directed RNA polymerase III subunit RPC10</fullName>
    </recommendedName>
    <alternativeName>
        <fullName evidence="11">RNA polymerase III subunit C11</fullName>
    </alternativeName>
</protein>
<evidence type="ECO:0000256" key="13">
    <source>
        <dbReference type="RuleBase" id="RU003474"/>
    </source>
</evidence>
<keyword evidence="6" id="KW-0378">Hydrolase</keyword>
<dbReference type="InterPro" id="IPR019761">
    <property type="entry name" value="DNA-dir_RNA_pol-M_15_CS"/>
</dbReference>
<dbReference type="Pfam" id="PF08246">
    <property type="entry name" value="Inhibitor_I29"/>
    <property type="match status" value="1"/>
</dbReference>
<dbReference type="InterPro" id="IPR000668">
    <property type="entry name" value="Peptidase_C1A_C"/>
</dbReference>
<evidence type="ECO:0000256" key="1">
    <source>
        <dbReference type="ARBA" id="ARBA00008455"/>
    </source>
</evidence>
<dbReference type="GO" id="GO:0006351">
    <property type="term" value="P:DNA-templated transcription"/>
    <property type="evidence" value="ECO:0007669"/>
    <property type="project" value="InterPro"/>
</dbReference>
<evidence type="ECO:0000256" key="3">
    <source>
        <dbReference type="ARBA" id="ARBA00022670"/>
    </source>
</evidence>
<keyword evidence="7" id="KW-0788">Thiol protease</keyword>
<dbReference type="AlphaFoldDB" id="A0A816V2N4"/>
<keyword evidence="14" id="KW-0732">Signal</keyword>
<dbReference type="InterPro" id="IPR038765">
    <property type="entry name" value="Papain-like_cys_pep_sf"/>
</dbReference>
<dbReference type="InterPro" id="IPR034014">
    <property type="entry name" value="Zn_ribbon_RPC11_C"/>
</dbReference>
<feature type="signal peptide" evidence="14">
    <location>
        <begin position="1"/>
        <end position="21"/>
    </location>
</feature>
<evidence type="ECO:0000256" key="7">
    <source>
        <dbReference type="ARBA" id="ARBA00022807"/>
    </source>
</evidence>
<dbReference type="Gene3D" id="3.90.70.10">
    <property type="entry name" value="Cysteine proteinases"/>
    <property type="match status" value="2"/>
</dbReference>
<dbReference type="PROSITE" id="PS01030">
    <property type="entry name" value="RNA_POL_M_15KD"/>
    <property type="match status" value="1"/>
</dbReference>
<dbReference type="SMART" id="SM00848">
    <property type="entry name" value="Inhibitor_I29"/>
    <property type="match status" value="1"/>
</dbReference>
<dbReference type="InterPro" id="IPR001529">
    <property type="entry name" value="Zn_ribbon_RPB9"/>
</dbReference>
<comment type="similarity">
    <text evidence="13">Belongs to the archaeal rpoM/eukaryotic RPA12/RPB9/RPC11 RNA polymerase family.</text>
</comment>
<dbReference type="PROSITE" id="PS00640">
    <property type="entry name" value="THIOL_PROTEASE_ASN"/>
    <property type="match status" value="1"/>
</dbReference>
<proteinExistence type="inferred from homology"/>
<keyword evidence="3" id="KW-0645">Protease</keyword>
<evidence type="ECO:0000256" key="12">
    <source>
        <dbReference type="PROSITE-ProRule" id="PRU00472"/>
    </source>
</evidence>
<feature type="domain" description="TFIIS-type" evidence="15">
    <location>
        <begin position="452"/>
        <end position="492"/>
    </location>
</feature>
<keyword evidence="8" id="KW-0862">Zinc</keyword>
<evidence type="ECO:0000313" key="16">
    <source>
        <dbReference type="EMBL" id="CAF2120868.1"/>
    </source>
</evidence>
<dbReference type="InterPro" id="IPR025661">
    <property type="entry name" value="Pept_asp_AS"/>
</dbReference>
<keyword evidence="9" id="KW-1015">Disulfide bond</keyword>
<dbReference type="Gene3D" id="1.10.287.2250">
    <property type="match status" value="1"/>
</dbReference>
<dbReference type="InterPro" id="IPR039417">
    <property type="entry name" value="Peptidase_C1A_papain-like"/>
</dbReference>
<dbReference type="CDD" id="cd10509">
    <property type="entry name" value="Zn-ribbon_RPC11"/>
    <property type="match status" value="1"/>
</dbReference>
<dbReference type="SMART" id="SM00645">
    <property type="entry name" value="Pept_C1"/>
    <property type="match status" value="1"/>
</dbReference>
<dbReference type="GO" id="GO:0000428">
    <property type="term" value="C:DNA-directed RNA polymerase complex"/>
    <property type="evidence" value="ECO:0007669"/>
    <property type="project" value="UniProtKB-KW"/>
</dbReference>
<name>A0A816V2N4_BRANA</name>
<dbReference type="PROSITE" id="PS00466">
    <property type="entry name" value="ZF_TFIIS_1"/>
    <property type="match status" value="1"/>
</dbReference>
<dbReference type="InterPro" id="IPR013128">
    <property type="entry name" value="Peptidase_C1A"/>
</dbReference>
<dbReference type="SMART" id="SM00661">
    <property type="entry name" value="RPOL9"/>
    <property type="match status" value="1"/>
</dbReference>
<sequence>MSMRAILSLVVLVLLIGSHESTPISDALKKLEDLFAKILGQSDDVLSFARFTQKYGKKYQNKEEIKHRFSVFQENLDLIGSTNKKGLPFKLGVNKFADLTNQEFLRNKFDCSRFGIFKGRHNVTDTTTIPSAKDWTKAGIVSPVRDQGQCEAGWAISSVGAVEAAYRKKYPLGRISLSEQQLLDCSTTNTGCDGGAAANAFQYEPLLVGKLIKSYGVGVGVSFDENKLKQWVASIGPVTVGFHVTNSFAFYEEGVYTSDECGDTTEDLNHFMLVVGYGVEDGVPYWLIQNSWGADWGEKGYIKVEMGKNMCESSPVRDRGGEGFRVDAVAAVLLACNNRTLFHGGSSMTLPWTLLLVAPSLSSQFVAALDVVCVVVWRGVSISPAHQRLIEMEFCPTCGNLLRYGQSQFFCSTCPYIARIERQVEIKKKQLLVKKSIDPVVKKDDIPKGPETEAPCPRCGHDKAYFKTMQIRSADEPESRFYRCVKCEQTWREE</sequence>
<dbReference type="Pfam" id="PF00112">
    <property type="entry name" value="Peptidase_C1"/>
    <property type="match status" value="2"/>
</dbReference>
<evidence type="ECO:0000256" key="2">
    <source>
        <dbReference type="ARBA" id="ARBA00020093"/>
    </source>
</evidence>
<dbReference type="SUPFAM" id="SSF54001">
    <property type="entry name" value="Cysteine proteinases"/>
    <property type="match status" value="1"/>
</dbReference>
<dbReference type="GO" id="GO:0006508">
    <property type="term" value="P:proteolysis"/>
    <property type="evidence" value="ECO:0007669"/>
    <property type="project" value="UniProtKB-KW"/>
</dbReference>
<evidence type="ECO:0000256" key="5">
    <source>
        <dbReference type="ARBA" id="ARBA00022771"/>
    </source>
</evidence>
<evidence type="ECO:0000256" key="9">
    <source>
        <dbReference type="ARBA" id="ARBA00023157"/>
    </source>
</evidence>
<evidence type="ECO:0000259" key="15">
    <source>
        <dbReference type="PROSITE" id="PS51133"/>
    </source>
</evidence>
<dbReference type="Pfam" id="PF02150">
    <property type="entry name" value="Zn_ribbon_RPB9"/>
    <property type="match status" value="1"/>
</dbReference>